<feature type="domain" description="PpiC" evidence="12">
    <location>
        <begin position="388"/>
        <end position="491"/>
    </location>
</feature>
<dbReference type="Proteomes" id="UP000811899">
    <property type="component" value="Unassembled WGS sequence"/>
</dbReference>
<keyword evidence="3" id="KW-0997">Cell inner membrane</keyword>
<evidence type="ECO:0000256" key="2">
    <source>
        <dbReference type="ARBA" id="ARBA00022475"/>
    </source>
</evidence>
<evidence type="ECO:0000256" key="4">
    <source>
        <dbReference type="ARBA" id="ARBA00022692"/>
    </source>
</evidence>
<dbReference type="RefSeq" id="WP_214169942.1">
    <property type="nucleotide sequence ID" value="NZ_JAHCVJ010000001.1"/>
</dbReference>
<keyword evidence="7" id="KW-0143">Chaperone</keyword>
<organism evidence="13 14">
    <name type="scientific">Geoanaerobacter pelophilus</name>
    <dbReference type="NCBI Taxonomy" id="60036"/>
    <lineage>
        <taxon>Bacteria</taxon>
        <taxon>Pseudomonadati</taxon>
        <taxon>Thermodesulfobacteriota</taxon>
        <taxon>Desulfuromonadia</taxon>
        <taxon>Geobacterales</taxon>
        <taxon>Geobacteraceae</taxon>
        <taxon>Geoanaerobacter</taxon>
    </lineage>
</organism>
<dbReference type="EMBL" id="JAHCVJ010000001">
    <property type="protein sequence ID" value="MBT0663176.1"/>
    <property type="molecule type" value="Genomic_DNA"/>
</dbReference>
<keyword evidence="6 11" id="KW-0472">Membrane</keyword>
<comment type="subcellular location">
    <subcellularLocation>
        <location evidence="1">Cell inner membrane</location>
        <topology evidence="1">Single-pass type II membrane protein</topology>
        <orientation evidence="1">Periplasmic side</orientation>
    </subcellularLocation>
</comment>
<keyword evidence="4 11" id="KW-0812">Transmembrane</keyword>
<evidence type="ECO:0000256" key="9">
    <source>
        <dbReference type="ARBA" id="ARBA00040743"/>
    </source>
</evidence>
<dbReference type="InterPro" id="IPR027304">
    <property type="entry name" value="Trigger_fact/SurA_dom_sf"/>
</dbReference>
<evidence type="ECO:0000259" key="12">
    <source>
        <dbReference type="Pfam" id="PF13145"/>
    </source>
</evidence>
<dbReference type="InterPro" id="IPR052029">
    <property type="entry name" value="PpiD_chaperone"/>
</dbReference>
<name>A0AAW4L7F5_9BACT</name>
<sequence>MLGIMRKYKESVVIKVVFVIIVASFVGTMFLVWGEGGSGGGPKSYAAKVNGGKISIEQYQRSYYRLRGIYEQLYGKSIPAEQEKQLGLKKAALDNLVDALLVSQEAKKMGIKVSKDEIVAAVAAVPAFQKDGAFDFNIYQQTLKSNRMTPQEFEDSQEEELMIKKARQKISDKAQVSDDEALAAFKKRNDKVDLQFVSFSPAEVRGEVKLSEQELTAYLQSHQDQFKTQEQISISYAMVDPAKFIAKVTATDEEIQTFYQRNIDRYQGKGGILPFAEVKEQAKADAIKAKAAKQAYETTADALNKSIKGADLTAAAKSLGVPVSETPLFTAIDPPAQLAGEADLIKRSFMTKQGELGGPIETKKGIYIVKLKERKPATVPPLAEIKSQVEARAAIDKAQELAKKKAEEALAAFAKNTAPAKVQETGAFAFSEKAPIIPKIGGSPEIMEAAFNLTSQAPAAKTPFKINDRWYAVKLKTRIAADTKAFEQTKEELKKELLPKKQQEALAAWVKELKAKAKIEINAALLAE</sequence>
<evidence type="ECO:0000256" key="8">
    <source>
        <dbReference type="ARBA" id="ARBA00038408"/>
    </source>
</evidence>
<dbReference type="AlphaFoldDB" id="A0AAW4L7F5"/>
<dbReference type="Gene3D" id="1.10.4030.10">
    <property type="entry name" value="Porin chaperone SurA, peptide-binding domain"/>
    <property type="match status" value="1"/>
</dbReference>
<evidence type="ECO:0000256" key="10">
    <source>
        <dbReference type="ARBA" id="ARBA00042775"/>
    </source>
</evidence>
<dbReference type="Pfam" id="PF13624">
    <property type="entry name" value="SurA_N_3"/>
    <property type="match status" value="1"/>
</dbReference>
<dbReference type="PANTHER" id="PTHR47529:SF1">
    <property type="entry name" value="PERIPLASMIC CHAPERONE PPID"/>
    <property type="match status" value="1"/>
</dbReference>
<reference evidence="13 14" key="1">
    <citation type="submission" date="2021-05" db="EMBL/GenBank/DDBJ databases">
        <title>The draft genome of Geobacter pelophilus DSM 12255.</title>
        <authorList>
            <person name="Xu Z."/>
            <person name="Masuda Y."/>
            <person name="Itoh H."/>
            <person name="Senoo K."/>
        </authorList>
    </citation>
    <scope>NUCLEOTIDE SEQUENCE [LARGE SCALE GENOMIC DNA]</scope>
    <source>
        <strain evidence="13 14">DSM 12255</strain>
    </source>
</reference>
<feature type="domain" description="PpiC" evidence="12">
    <location>
        <begin position="251"/>
        <end position="386"/>
    </location>
</feature>
<keyword evidence="5 11" id="KW-1133">Transmembrane helix</keyword>
<dbReference type="InterPro" id="IPR046357">
    <property type="entry name" value="PPIase_dom_sf"/>
</dbReference>
<comment type="caution">
    <text evidence="13">The sequence shown here is derived from an EMBL/GenBank/DDBJ whole genome shotgun (WGS) entry which is preliminary data.</text>
</comment>
<keyword evidence="2" id="KW-1003">Cell membrane</keyword>
<keyword evidence="14" id="KW-1185">Reference proteome</keyword>
<evidence type="ECO:0000256" key="6">
    <source>
        <dbReference type="ARBA" id="ARBA00023136"/>
    </source>
</evidence>
<gene>
    <name evidence="13" type="ORF">KI809_02585</name>
</gene>
<evidence type="ECO:0000256" key="11">
    <source>
        <dbReference type="SAM" id="Phobius"/>
    </source>
</evidence>
<feature type="transmembrane region" description="Helical" evidence="11">
    <location>
        <begin position="12"/>
        <end position="33"/>
    </location>
</feature>
<dbReference type="GO" id="GO:0005886">
    <property type="term" value="C:plasma membrane"/>
    <property type="evidence" value="ECO:0007669"/>
    <property type="project" value="UniProtKB-SubCell"/>
</dbReference>
<evidence type="ECO:0000256" key="3">
    <source>
        <dbReference type="ARBA" id="ARBA00022519"/>
    </source>
</evidence>
<dbReference type="PANTHER" id="PTHR47529">
    <property type="entry name" value="PEPTIDYL-PROLYL CIS-TRANS ISOMERASE D"/>
    <property type="match status" value="1"/>
</dbReference>
<evidence type="ECO:0000256" key="1">
    <source>
        <dbReference type="ARBA" id="ARBA00004382"/>
    </source>
</evidence>
<evidence type="ECO:0000313" key="13">
    <source>
        <dbReference type="EMBL" id="MBT0663176.1"/>
    </source>
</evidence>
<evidence type="ECO:0000256" key="7">
    <source>
        <dbReference type="ARBA" id="ARBA00023186"/>
    </source>
</evidence>
<dbReference type="Pfam" id="PF13145">
    <property type="entry name" value="Rotamase_2"/>
    <property type="match status" value="2"/>
</dbReference>
<protein>
    <recommendedName>
        <fullName evidence="9">Periplasmic chaperone PpiD</fullName>
    </recommendedName>
    <alternativeName>
        <fullName evidence="10">Periplasmic folding chaperone</fullName>
    </alternativeName>
</protein>
<evidence type="ECO:0000313" key="14">
    <source>
        <dbReference type="Proteomes" id="UP000811899"/>
    </source>
</evidence>
<proteinExistence type="inferred from homology"/>
<accession>A0AAW4L7F5</accession>
<dbReference type="SUPFAM" id="SSF109998">
    <property type="entry name" value="Triger factor/SurA peptide-binding domain-like"/>
    <property type="match status" value="1"/>
</dbReference>
<dbReference type="Gene3D" id="3.10.50.40">
    <property type="match status" value="1"/>
</dbReference>
<dbReference type="InterPro" id="IPR000297">
    <property type="entry name" value="PPIase_PpiC"/>
</dbReference>
<evidence type="ECO:0000256" key="5">
    <source>
        <dbReference type="ARBA" id="ARBA00022989"/>
    </source>
</evidence>
<comment type="similarity">
    <text evidence="8">Belongs to the PpiD chaperone family.</text>
</comment>
<dbReference type="GO" id="GO:0003755">
    <property type="term" value="F:peptidyl-prolyl cis-trans isomerase activity"/>
    <property type="evidence" value="ECO:0007669"/>
    <property type="project" value="InterPro"/>
</dbReference>